<evidence type="ECO:0000259" key="4">
    <source>
        <dbReference type="Pfam" id="PF08719"/>
    </source>
</evidence>
<protein>
    <recommendedName>
        <fullName evidence="4">NADAR domain-containing protein</fullName>
    </recommendedName>
</protein>
<feature type="compositionally biased region" description="Basic residues" evidence="3">
    <location>
        <begin position="34"/>
        <end position="43"/>
    </location>
</feature>
<dbReference type="EMBL" id="AP010968">
    <property type="protein sequence ID" value="BAJ28350.1"/>
    <property type="molecule type" value="Genomic_DNA"/>
</dbReference>
<dbReference type="NCBIfam" id="TIGR02464">
    <property type="entry name" value="ribofla_fusion"/>
    <property type="match status" value="1"/>
</dbReference>
<reference evidence="5 6" key="1">
    <citation type="journal article" date="2010" name="DNA Res.">
        <title>Genome sequence of Kitasatospora setae NBRC 14216T: an evolutionary snapshot of the family Streptomycetaceae.</title>
        <authorList>
            <person name="Ichikawa N."/>
            <person name="Oguchi A."/>
            <person name="Ikeda H."/>
            <person name="Ishikawa J."/>
            <person name="Kitani S."/>
            <person name="Watanabe Y."/>
            <person name="Nakamura S."/>
            <person name="Katano Y."/>
            <person name="Kishi E."/>
            <person name="Sasagawa M."/>
            <person name="Ankai A."/>
            <person name="Fukui S."/>
            <person name="Hashimoto Y."/>
            <person name="Kamata S."/>
            <person name="Otoguro M."/>
            <person name="Tanikawa S."/>
            <person name="Nihira T."/>
            <person name="Horinouchi S."/>
            <person name="Ohnishi Y."/>
            <person name="Hayakawa M."/>
            <person name="Kuzuyama T."/>
            <person name="Arisawa A."/>
            <person name="Nomoto F."/>
            <person name="Miura H."/>
            <person name="Takahashi Y."/>
            <person name="Fujita N."/>
        </authorList>
    </citation>
    <scope>NUCLEOTIDE SEQUENCE [LARGE SCALE GENOMIC DNA]</scope>
    <source>
        <strain evidence="6">ATCC 33774 / DSM 43861 / JCM 3304 / KCC A-0304 / NBRC 14216 / KM-6054</strain>
    </source>
</reference>
<evidence type="ECO:0000256" key="3">
    <source>
        <dbReference type="SAM" id="MobiDB-lite"/>
    </source>
</evidence>
<organism evidence="5 6">
    <name type="scientific">Kitasatospora setae (strain ATCC 33774 / DSM 43861 / JCM 3304 / KCC A-0304 / NBRC 14216 / KM-6054)</name>
    <name type="common">Streptomyces setae</name>
    <dbReference type="NCBI Taxonomy" id="452652"/>
    <lineage>
        <taxon>Bacteria</taxon>
        <taxon>Bacillati</taxon>
        <taxon>Actinomycetota</taxon>
        <taxon>Actinomycetes</taxon>
        <taxon>Kitasatosporales</taxon>
        <taxon>Streptomycetaceae</taxon>
        <taxon>Kitasatospora</taxon>
    </lineage>
</organism>
<proteinExistence type="predicted"/>
<evidence type="ECO:0000256" key="1">
    <source>
        <dbReference type="ARBA" id="ARBA00000022"/>
    </source>
</evidence>
<name>E4NAW9_KITSK</name>
<dbReference type="Proteomes" id="UP000007076">
    <property type="component" value="Chromosome"/>
</dbReference>
<dbReference type="Gene3D" id="1.10.357.40">
    <property type="entry name" value="YbiA-like"/>
    <property type="match status" value="1"/>
</dbReference>
<evidence type="ECO:0000313" key="6">
    <source>
        <dbReference type="Proteomes" id="UP000007076"/>
    </source>
</evidence>
<gene>
    <name evidence="5" type="ordered locus">KSE_25370</name>
</gene>
<dbReference type="KEGG" id="ksk:KSE_25370"/>
<feature type="region of interest" description="Disordered" evidence="3">
    <location>
        <begin position="1"/>
        <end position="72"/>
    </location>
</feature>
<feature type="domain" description="NADAR" evidence="4">
    <location>
        <begin position="130"/>
        <end position="275"/>
    </location>
</feature>
<dbReference type="CDD" id="cd15457">
    <property type="entry name" value="NADAR"/>
    <property type="match status" value="1"/>
</dbReference>
<dbReference type="eggNOG" id="COG3236">
    <property type="taxonomic scope" value="Bacteria"/>
</dbReference>
<dbReference type="SUPFAM" id="SSF143990">
    <property type="entry name" value="YbiA-like"/>
    <property type="match status" value="1"/>
</dbReference>
<dbReference type="InterPro" id="IPR012816">
    <property type="entry name" value="NADAR"/>
</dbReference>
<evidence type="ECO:0000256" key="2">
    <source>
        <dbReference type="ARBA" id="ARBA00000751"/>
    </source>
</evidence>
<dbReference type="InterPro" id="IPR037238">
    <property type="entry name" value="YbiA-like_sf"/>
</dbReference>
<comment type="catalytic activity">
    <reaction evidence="2">
        <text>2,5-diamino-6-hydroxy-4-(5-phosphoribosylamino)-pyrimidine + H2O = 2,5,6-triamino-4-hydroxypyrimidine + D-ribose 5-phosphate</text>
        <dbReference type="Rhea" id="RHEA:23436"/>
        <dbReference type="ChEBI" id="CHEBI:15377"/>
        <dbReference type="ChEBI" id="CHEBI:58614"/>
        <dbReference type="ChEBI" id="CHEBI:78346"/>
        <dbReference type="ChEBI" id="CHEBI:137796"/>
    </reaction>
</comment>
<accession>E4NAW9</accession>
<dbReference type="STRING" id="452652.KSE_25370"/>
<dbReference type="HOGENOM" id="CLU_1003923_0_0_11"/>
<comment type="catalytic activity">
    <reaction evidence="1">
        <text>5-amino-6-(5-phospho-D-ribosylamino)uracil + H2O = 5,6-diaminouracil + D-ribose 5-phosphate</text>
        <dbReference type="Rhea" id="RHEA:55020"/>
        <dbReference type="ChEBI" id="CHEBI:15377"/>
        <dbReference type="ChEBI" id="CHEBI:46252"/>
        <dbReference type="ChEBI" id="CHEBI:58453"/>
        <dbReference type="ChEBI" id="CHEBI:78346"/>
    </reaction>
</comment>
<dbReference type="Pfam" id="PF08719">
    <property type="entry name" value="NADAR"/>
    <property type="match status" value="1"/>
</dbReference>
<evidence type="ECO:0000313" key="5">
    <source>
        <dbReference type="EMBL" id="BAJ28350.1"/>
    </source>
</evidence>
<dbReference type="AlphaFoldDB" id="E4NAW9"/>
<dbReference type="PATRIC" id="fig|452652.3.peg.2542"/>
<feature type="compositionally biased region" description="Basic and acidic residues" evidence="3">
    <location>
        <begin position="54"/>
        <end position="71"/>
    </location>
</feature>
<sequence>MRFVPPTTDHVLAIGPVPGPRSPGRGVVGGHGPLSRRRSRKRAMAQPGWQGSSDRGHPLGDRRVARQEPARKWQATGLERCEDGAMPTNPTLRPGETRTREQLTAAVASGARPKYLCFWGHRPQRDGQIGPGALSQWWPSPFTVDGVRYDTAEHWMMAGKARLFGNEEIVPRILGARTPAEAKNLGRLVTGFDEDRWVEHRFELVVTGSTAKFGQDERLRTYLLRTGERVLVEASPLDRIWGIGLAADDQRANSPAQWQGSNLLGFALMEARARLAG</sequence>
<keyword evidence="6" id="KW-1185">Reference proteome</keyword>